<accession>A0A0A1IWX2</accession>
<evidence type="ECO:0000313" key="1">
    <source>
        <dbReference type="EMBL" id="CEF89894.1"/>
    </source>
</evidence>
<dbReference type="EMBL" id="LN610580">
    <property type="protein sequence ID" value="CEF89894.1"/>
    <property type="molecule type" value="Genomic_DNA"/>
</dbReference>
<dbReference type="CDD" id="cd01029">
    <property type="entry name" value="TOPRIM_primases"/>
    <property type="match status" value="1"/>
</dbReference>
<dbReference type="Proteomes" id="UP000030219">
    <property type="component" value="Segment"/>
</dbReference>
<sequence length="296" mass="33239">MAPPGHVRGPRRAAAFVGGMVPMALRRDSWLKQAQSLAVGQVGRFRHVLGCQSMSRGGTNMTCKNLPDRWVAYCYSCQEGGVVEKTHVRRVQCADQERFMPWPEDASDWTQADCYQSLYGLLLSKGIDYNVMTPGLPLLYSERQHRLIFPTDAGWIGRATADQNPKWVGYGYPAPDYHGWPQELSMGRPWVLTEDYLSALKVRWACPEVFAVGLNGTRLRDRLAAIMLQQTCKRAFIFLDGDPAGVRGSAGVMRRLRSLLIEGQVIHTPDGFDPKDLTREQIRSLVIGRIDATRTE</sequence>
<keyword evidence="2" id="KW-1185">Reference proteome</keyword>
<dbReference type="RefSeq" id="YP_009801273.1">
    <property type="nucleotide sequence ID" value="NC_047967.1"/>
</dbReference>
<evidence type="ECO:0000313" key="2">
    <source>
        <dbReference type="Proteomes" id="UP000030219"/>
    </source>
</evidence>
<gene>
    <name evidence="1" type="primary">ORF15</name>
</gene>
<evidence type="ECO:0008006" key="3">
    <source>
        <dbReference type="Google" id="ProtNLM"/>
    </source>
</evidence>
<proteinExistence type="predicted"/>
<dbReference type="InterPro" id="IPR034154">
    <property type="entry name" value="TOPRIM_DnaG/twinkle"/>
</dbReference>
<protein>
    <recommendedName>
        <fullName evidence="3">DNA primase</fullName>
    </recommendedName>
</protein>
<dbReference type="GeneID" id="54991785"/>
<dbReference type="KEGG" id="vg:54991785"/>
<organism evidence="1 2">
    <name type="scientific">Pseudomonas phage vB_PaeP_PAO1_1-15pyo</name>
    <dbReference type="NCBI Taxonomy" id="1548908"/>
    <lineage>
        <taxon>Viruses</taxon>
        <taxon>Duplodnaviria</taxon>
        <taxon>Heunggongvirae</taxon>
        <taxon>Uroviricota</taxon>
        <taxon>Caudoviricetes</taxon>
        <taxon>Autographivirales</taxon>
        <taxon>Autoscriptoviridae</taxon>
        <taxon>Krylovirinae</taxon>
        <taxon>Phikmvvirus</taxon>
        <taxon>Phikmvvirus 15pyo</taxon>
    </lineage>
</organism>
<name>A0A0A1IWX2_9CAUD</name>
<dbReference type="Gene3D" id="3.40.1360.10">
    <property type="match status" value="1"/>
</dbReference>
<dbReference type="SUPFAM" id="SSF56731">
    <property type="entry name" value="DNA primase core"/>
    <property type="match status" value="1"/>
</dbReference>
<reference evidence="1 2" key="1">
    <citation type="journal article" date="2015" name="PLoS ONE">
        <title>Investigation of a Large Collection of Pseudomonas aeruginosa Bacteriophages Collected from a Single Environmental Source in Abidjan, Cote d'Ivoire.</title>
        <authorList>
            <person name="Essoh C."/>
            <person name="Latino L."/>
            <person name="Midoux C."/>
            <person name="Blouin Y."/>
            <person name="Loukou G."/>
            <person name="Nguetta S.P."/>
            <person name="Lathro S."/>
            <person name="Cablanmian A."/>
            <person name="Kouassi A.K."/>
            <person name="Vergnaud G."/>
            <person name="Pourcel C."/>
        </authorList>
    </citation>
    <scope>NUCLEOTIDE SEQUENCE [LARGE SCALE GENOMIC DNA]</scope>
    <source>
        <strain evidence="1">PAO1_1-15pyo</strain>
    </source>
</reference>